<dbReference type="InParanoid" id="L9JA78"/>
<organism evidence="2 3">
    <name type="scientific">Tupaia chinensis</name>
    <name type="common">Chinese tree shrew</name>
    <name type="synonym">Tupaia belangeri chinensis</name>
    <dbReference type="NCBI Taxonomy" id="246437"/>
    <lineage>
        <taxon>Eukaryota</taxon>
        <taxon>Metazoa</taxon>
        <taxon>Chordata</taxon>
        <taxon>Craniata</taxon>
        <taxon>Vertebrata</taxon>
        <taxon>Euteleostomi</taxon>
        <taxon>Mammalia</taxon>
        <taxon>Eutheria</taxon>
        <taxon>Euarchontoglires</taxon>
        <taxon>Scandentia</taxon>
        <taxon>Tupaiidae</taxon>
        <taxon>Tupaia</taxon>
    </lineage>
</organism>
<dbReference type="eggNOG" id="ENOG502SVIU">
    <property type="taxonomic scope" value="Eukaryota"/>
</dbReference>
<feature type="compositionally biased region" description="Polar residues" evidence="1">
    <location>
        <begin position="220"/>
        <end position="230"/>
    </location>
</feature>
<evidence type="ECO:0000256" key="1">
    <source>
        <dbReference type="SAM" id="MobiDB-lite"/>
    </source>
</evidence>
<feature type="compositionally biased region" description="Polar residues" evidence="1">
    <location>
        <begin position="55"/>
        <end position="66"/>
    </location>
</feature>
<keyword evidence="3" id="KW-1185">Reference proteome</keyword>
<evidence type="ECO:0000313" key="3">
    <source>
        <dbReference type="Proteomes" id="UP000011518"/>
    </source>
</evidence>
<sequence length="398" mass="42482">MNGQKVTSNVYFPATEGSESCFAQPKPRALGRESSLYGHVQRESLPPLEKLKVSAGSTANGVQSLHEQPPTKDVASGKDVADPAGATEKAQPLKKPEDPGPPQAGGQDTPGAERKADVEAVMETQPIKENAEVEPLGTEGKGQPLQTAGEGVSPGAVGGTENVHAAGEVKPLGTAENIPPLETTRDLQPEKAMGKDEQSPLLETIPKENEPPEELEGNQFVESAEQSPLQETLGKDEQSQLLEAIPDDSDCSEILEGSQFVEAVEDLHLQRPLGRDEPSRLLDTVPKKNEPPDIVDRSQLGETPVMNDPLQETPEGPGNMGQIPPEGTEGSKEYPAGIVETEANVETFRKTPSKEEDQHIEGETGEKMETEMRSEKVSEGAETKEEETGEAVDLSAAT</sequence>
<dbReference type="EMBL" id="KB321114">
    <property type="protein sequence ID" value="ELW47436.1"/>
    <property type="molecule type" value="Genomic_DNA"/>
</dbReference>
<feature type="compositionally biased region" description="Polar residues" evidence="1">
    <location>
        <begin position="1"/>
        <end position="10"/>
    </location>
</feature>
<feature type="region of interest" description="Disordered" evidence="1">
    <location>
        <begin position="1"/>
        <end position="257"/>
    </location>
</feature>
<protein>
    <recommendedName>
        <fullName evidence="4">Glutamate-rich protein 5</fullName>
    </recommendedName>
</protein>
<evidence type="ECO:0008006" key="4">
    <source>
        <dbReference type="Google" id="ProtNLM"/>
    </source>
</evidence>
<dbReference type="FunCoup" id="L9JA78">
    <property type="interactions" value="192"/>
</dbReference>
<dbReference type="PANTHER" id="PTHR23006">
    <property type="entry name" value="GLUTAMATE-RICH PROTEIN 5"/>
    <property type="match status" value="1"/>
</dbReference>
<name>L9JA78_TUPCH</name>
<reference evidence="3" key="2">
    <citation type="journal article" date="2013" name="Nat. Commun.">
        <title>Genome of the Chinese tree shrew.</title>
        <authorList>
            <person name="Fan Y."/>
            <person name="Huang Z.Y."/>
            <person name="Cao C.C."/>
            <person name="Chen C.S."/>
            <person name="Chen Y.X."/>
            <person name="Fan D.D."/>
            <person name="He J."/>
            <person name="Hou H.L."/>
            <person name="Hu L."/>
            <person name="Hu X.T."/>
            <person name="Jiang X.T."/>
            <person name="Lai R."/>
            <person name="Lang Y.S."/>
            <person name="Liang B."/>
            <person name="Liao S.G."/>
            <person name="Mu D."/>
            <person name="Ma Y.Y."/>
            <person name="Niu Y.Y."/>
            <person name="Sun X.Q."/>
            <person name="Xia J.Q."/>
            <person name="Xiao J."/>
            <person name="Xiong Z.Q."/>
            <person name="Xu L."/>
            <person name="Yang L."/>
            <person name="Zhang Y."/>
            <person name="Zhao W."/>
            <person name="Zhao X.D."/>
            <person name="Zheng Y.T."/>
            <person name="Zhou J.M."/>
            <person name="Zhu Y.B."/>
            <person name="Zhang G.J."/>
            <person name="Wang J."/>
            <person name="Yao Y.G."/>
        </authorList>
    </citation>
    <scope>NUCLEOTIDE SEQUENCE [LARGE SCALE GENOMIC DNA]</scope>
</reference>
<dbReference type="STRING" id="246437.L9JA78"/>
<feature type="compositionally biased region" description="Basic and acidic residues" evidence="1">
    <location>
        <begin position="183"/>
        <end position="198"/>
    </location>
</feature>
<dbReference type="PANTHER" id="PTHR23006:SF0">
    <property type="entry name" value="GLUTAMATE-RICH PROTEIN 5"/>
    <property type="match status" value="1"/>
</dbReference>
<proteinExistence type="predicted"/>
<dbReference type="InterPro" id="IPR027856">
    <property type="entry name" value="Glu-rich_5"/>
</dbReference>
<feature type="compositionally biased region" description="Basic and acidic residues" evidence="1">
    <location>
        <begin position="269"/>
        <end position="296"/>
    </location>
</feature>
<evidence type="ECO:0000313" key="2">
    <source>
        <dbReference type="EMBL" id="ELW47436.1"/>
    </source>
</evidence>
<dbReference type="AlphaFoldDB" id="L9JA78"/>
<accession>L9JA78</accession>
<feature type="region of interest" description="Disordered" evidence="1">
    <location>
        <begin position="269"/>
        <end position="398"/>
    </location>
</feature>
<reference evidence="3" key="1">
    <citation type="submission" date="2012-07" db="EMBL/GenBank/DDBJ databases">
        <title>Genome of the Chinese tree shrew, a rising model animal genetically related to primates.</title>
        <authorList>
            <person name="Zhang G."/>
            <person name="Fan Y."/>
            <person name="Yao Y."/>
            <person name="Huang Z."/>
        </authorList>
    </citation>
    <scope>NUCLEOTIDE SEQUENCE [LARGE SCALE GENOMIC DNA]</scope>
</reference>
<gene>
    <name evidence="2" type="ORF">TREES_T100013415</name>
</gene>
<dbReference type="Proteomes" id="UP000011518">
    <property type="component" value="Unassembled WGS sequence"/>
</dbReference>
<feature type="compositionally biased region" description="Basic and acidic residues" evidence="1">
    <location>
        <begin position="347"/>
        <end position="383"/>
    </location>
</feature>